<feature type="transmembrane region" description="Helical" evidence="13">
    <location>
        <begin position="39"/>
        <end position="58"/>
    </location>
</feature>
<dbReference type="GO" id="GO:0000155">
    <property type="term" value="F:phosphorelay sensor kinase activity"/>
    <property type="evidence" value="ECO:0007669"/>
    <property type="project" value="InterPro"/>
</dbReference>
<dbReference type="OrthoDB" id="227596at2"/>
<reference evidence="15 16" key="1">
    <citation type="submission" date="2018-03" db="EMBL/GenBank/DDBJ databases">
        <title>Aquarubrobacter algicola gen. nov., sp. nov., a novel actinobacterium isolated from shallow eutrophic lake during the end of cyanobacterial harmful algal blooms.</title>
        <authorList>
            <person name="Chun S.J."/>
        </authorList>
    </citation>
    <scope>NUCLEOTIDE SEQUENCE [LARGE SCALE GENOMIC DNA]</scope>
    <source>
        <strain evidence="15 16">Seoho-28</strain>
    </source>
</reference>
<keyword evidence="4" id="KW-0597">Phosphoprotein</keyword>
<keyword evidence="7" id="KW-0547">Nucleotide-binding</keyword>
<evidence type="ECO:0000256" key="1">
    <source>
        <dbReference type="ARBA" id="ARBA00000085"/>
    </source>
</evidence>
<keyword evidence="8 15" id="KW-0418">Kinase</keyword>
<dbReference type="InterPro" id="IPR050482">
    <property type="entry name" value="Sensor_HK_TwoCompSys"/>
</dbReference>
<dbReference type="AlphaFoldDB" id="A0A2T4UNJ4"/>
<keyword evidence="11" id="KW-0902">Two-component regulatory system</keyword>
<accession>A0A2T4UNJ4</accession>
<dbReference type="PANTHER" id="PTHR24421:SF10">
    <property type="entry name" value="NITRATE_NITRITE SENSOR PROTEIN NARQ"/>
    <property type="match status" value="1"/>
</dbReference>
<comment type="subcellular location">
    <subcellularLocation>
        <location evidence="2">Membrane</location>
    </subcellularLocation>
</comment>
<dbReference type="GO" id="GO:0046983">
    <property type="term" value="F:protein dimerization activity"/>
    <property type="evidence" value="ECO:0007669"/>
    <property type="project" value="InterPro"/>
</dbReference>
<proteinExistence type="predicted"/>
<dbReference type="Gene3D" id="1.20.5.1930">
    <property type="match status" value="1"/>
</dbReference>
<name>A0A2T4UNJ4_9ACTN</name>
<evidence type="ECO:0000256" key="2">
    <source>
        <dbReference type="ARBA" id="ARBA00004370"/>
    </source>
</evidence>
<evidence type="ECO:0000256" key="5">
    <source>
        <dbReference type="ARBA" id="ARBA00022679"/>
    </source>
</evidence>
<keyword evidence="9" id="KW-0067">ATP-binding</keyword>
<evidence type="ECO:0000256" key="13">
    <source>
        <dbReference type="SAM" id="Phobius"/>
    </source>
</evidence>
<keyword evidence="13" id="KW-0472">Membrane</keyword>
<dbReference type="PANTHER" id="PTHR24421">
    <property type="entry name" value="NITRATE/NITRITE SENSOR PROTEIN NARX-RELATED"/>
    <property type="match status" value="1"/>
</dbReference>
<evidence type="ECO:0000313" key="15">
    <source>
        <dbReference type="EMBL" id="PTL60807.1"/>
    </source>
</evidence>
<dbReference type="SMART" id="SM00304">
    <property type="entry name" value="HAMP"/>
    <property type="match status" value="1"/>
</dbReference>
<comment type="catalytic activity">
    <reaction evidence="1">
        <text>ATP + protein L-histidine = ADP + protein N-phospho-L-histidine.</text>
        <dbReference type="EC" id="2.7.13.3"/>
    </reaction>
</comment>
<dbReference type="Pfam" id="PF07730">
    <property type="entry name" value="HisKA_3"/>
    <property type="match status" value="1"/>
</dbReference>
<keyword evidence="5" id="KW-0808">Transferase</keyword>
<dbReference type="InterPro" id="IPR036890">
    <property type="entry name" value="HATPase_C_sf"/>
</dbReference>
<keyword evidence="12" id="KW-0175">Coiled coil</keyword>
<evidence type="ECO:0000256" key="12">
    <source>
        <dbReference type="SAM" id="Coils"/>
    </source>
</evidence>
<feature type="coiled-coil region" evidence="12">
    <location>
        <begin position="103"/>
        <end position="138"/>
    </location>
</feature>
<dbReference type="EC" id="2.7.13.3" evidence="3"/>
<dbReference type="EMBL" id="PYYB01000001">
    <property type="protein sequence ID" value="PTL60807.1"/>
    <property type="molecule type" value="Genomic_DNA"/>
</dbReference>
<dbReference type="InterPro" id="IPR011712">
    <property type="entry name" value="Sig_transdc_His_kin_sub3_dim/P"/>
</dbReference>
<comment type="caution">
    <text evidence="15">The sequence shown here is derived from an EMBL/GenBank/DDBJ whole genome shotgun (WGS) entry which is preliminary data.</text>
</comment>
<dbReference type="GO" id="GO:0016020">
    <property type="term" value="C:membrane"/>
    <property type="evidence" value="ECO:0007669"/>
    <property type="project" value="UniProtKB-SubCell"/>
</dbReference>
<sequence length="315" mass="33083">MLQRVVLVDAALVFLAVALLVVSPATVSRSTTTAEVAILLLGATALLTLTTVMTRRALAPLRLLAELMGRADPASGTHAPVPGAGPGTAREVADLAAAFDAMLTRLEDERRRATRLAIDAQEAERARLARELHDEVAQLLTAMTLQLQGAERLDGPALAARVTALREAAHGGSDAVREIMRGLRPEALEDFGLRAALVALASGVTERTGVPVRRALDAQLPPLTPEVELVVYRVAQEALANVMRHADAATVDLVLAVDPDRLVLEVRDDGRGVGDAPAGSGRQGMRERALLVGGRLAVGPGPQGVGTTVRLEVPR</sequence>
<dbReference type="InterPro" id="IPR003660">
    <property type="entry name" value="HAMP_dom"/>
</dbReference>
<dbReference type="GO" id="GO:0005524">
    <property type="term" value="F:ATP binding"/>
    <property type="evidence" value="ECO:0007669"/>
    <property type="project" value="UniProtKB-KW"/>
</dbReference>
<protein>
    <recommendedName>
        <fullName evidence="3">histidine kinase</fullName>
        <ecNumber evidence="3">2.7.13.3</ecNumber>
    </recommendedName>
</protein>
<gene>
    <name evidence="15" type="ORF">C7Y72_11075</name>
</gene>
<keyword evidence="10 13" id="KW-1133">Transmembrane helix</keyword>
<evidence type="ECO:0000256" key="11">
    <source>
        <dbReference type="ARBA" id="ARBA00023012"/>
    </source>
</evidence>
<evidence type="ECO:0000256" key="6">
    <source>
        <dbReference type="ARBA" id="ARBA00022692"/>
    </source>
</evidence>
<evidence type="ECO:0000259" key="14">
    <source>
        <dbReference type="PROSITE" id="PS50885"/>
    </source>
</evidence>
<feature type="domain" description="HAMP" evidence="14">
    <location>
        <begin position="55"/>
        <end position="111"/>
    </location>
</feature>
<evidence type="ECO:0000256" key="4">
    <source>
        <dbReference type="ARBA" id="ARBA00022553"/>
    </source>
</evidence>
<evidence type="ECO:0000256" key="10">
    <source>
        <dbReference type="ARBA" id="ARBA00022989"/>
    </source>
</evidence>
<evidence type="ECO:0000256" key="9">
    <source>
        <dbReference type="ARBA" id="ARBA00022840"/>
    </source>
</evidence>
<evidence type="ECO:0000313" key="16">
    <source>
        <dbReference type="Proteomes" id="UP000240739"/>
    </source>
</evidence>
<dbReference type="PROSITE" id="PS50885">
    <property type="entry name" value="HAMP"/>
    <property type="match status" value="1"/>
</dbReference>
<evidence type="ECO:0000256" key="8">
    <source>
        <dbReference type="ARBA" id="ARBA00022777"/>
    </source>
</evidence>
<evidence type="ECO:0000256" key="7">
    <source>
        <dbReference type="ARBA" id="ARBA00022741"/>
    </source>
</evidence>
<organism evidence="15 16">
    <name type="scientific">Paraconexibacter algicola</name>
    <dbReference type="NCBI Taxonomy" id="2133960"/>
    <lineage>
        <taxon>Bacteria</taxon>
        <taxon>Bacillati</taxon>
        <taxon>Actinomycetota</taxon>
        <taxon>Thermoleophilia</taxon>
        <taxon>Solirubrobacterales</taxon>
        <taxon>Paraconexibacteraceae</taxon>
        <taxon>Paraconexibacter</taxon>
    </lineage>
</organism>
<dbReference type="Gene3D" id="3.30.565.10">
    <property type="entry name" value="Histidine kinase-like ATPase, C-terminal domain"/>
    <property type="match status" value="1"/>
</dbReference>
<dbReference type="SUPFAM" id="SSF55874">
    <property type="entry name" value="ATPase domain of HSP90 chaperone/DNA topoisomerase II/histidine kinase"/>
    <property type="match status" value="1"/>
</dbReference>
<dbReference type="CDD" id="cd16917">
    <property type="entry name" value="HATPase_UhpB-NarQ-NarX-like"/>
    <property type="match status" value="1"/>
</dbReference>
<keyword evidence="16" id="KW-1185">Reference proteome</keyword>
<dbReference type="Pfam" id="PF02518">
    <property type="entry name" value="HATPase_c"/>
    <property type="match status" value="1"/>
</dbReference>
<dbReference type="Proteomes" id="UP000240739">
    <property type="component" value="Unassembled WGS sequence"/>
</dbReference>
<keyword evidence="6 13" id="KW-0812">Transmembrane</keyword>
<evidence type="ECO:0000256" key="3">
    <source>
        <dbReference type="ARBA" id="ARBA00012438"/>
    </source>
</evidence>
<dbReference type="InterPro" id="IPR003594">
    <property type="entry name" value="HATPase_dom"/>
</dbReference>